<reference evidence="3 4" key="1">
    <citation type="submission" date="2016-10" db="EMBL/GenBank/DDBJ databases">
        <title>Rodentibacter gen. nov. and new species.</title>
        <authorList>
            <person name="Christensen H."/>
        </authorList>
    </citation>
    <scope>NUCLEOTIDE SEQUENCE [LARGE SCALE GENOMIC DNA]</scope>
    <source>
        <strain evidence="4">ppn416</strain>
    </source>
</reference>
<keyword evidence="2" id="KW-1133">Transmembrane helix</keyword>
<evidence type="ECO:0000313" key="3">
    <source>
        <dbReference type="EMBL" id="OOF50892.1"/>
    </source>
</evidence>
<dbReference type="Pfam" id="PF10883">
    <property type="entry name" value="DUF2681"/>
    <property type="match status" value="1"/>
</dbReference>
<evidence type="ECO:0000256" key="2">
    <source>
        <dbReference type="SAM" id="Phobius"/>
    </source>
</evidence>
<accession>A0A1V3J6V2</accession>
<evidence type="ECO:0000313" key="4">
    <source>
        <dbReference type="Proteomes" id="UP000188481"/>
    </source>
</evidence>
<evidence type="ECO:0008006" key="5">
    <source>
        <dbReference type="Google" id="ProtNLM"/>
    </source>
</evidence>
<dbReference type="InterPro" id="IPR020274">
    <property type="entry name" value="Uncharacterised_HI1496"/>
</dbReference>
<keyword evidence="2" id="KW-0472">Membrane</keyword>
<proteinExistence type="predicted"/>
<evidence type="ECO:0000256" key="1">
    <source>
        <dbReference type="SAM" id="Coils"/>
    </source>
</evidence>
<dbReference type="STRING" id="1908264.BKK54_04120"/>
<sequence length="84" mass="9757">MMHLILVGVGVVTLWGGYLLFRLRQSRKQAQALQKQNEQLQAQKAVAETKVKNYQVKQKNEENLISRSRTSLLERLYNDGDLRD</sequence>
<keyword evidence="4" id="KW-1185">Reference proteome</keyword>
<dbReference type="Proteomes" id="UP000188481">
    <property type="component" value="Unassembled WGS sequence"/>
</dbReference>
<keyword evidence="2" id="KW-0812">Transmembrane</keyword>
<protein>
    <recommendedName>
        <fullName evidence="5">DUF2681 domain-containing protein</fullName>
    </recommendedName>
</protein>
<dbReference type="EMBL" id="MLHN01000008">
    <property type="protein sequence ID" value="OOF50892.1"/>
    <property type="molecule type" value="Genomic_DNA"/>
</dbReference>
<keyword evidence="1" id="KW-0175">Coiled coil</keyword>
<feature type="transmembrane region" description="Helical" evidence="2">
    <location>
        <begin position="6"/>
        <end position="23"/>
    </location>
</feature>
<feature type="coiled-coil region" evidence="1">
    <location>
        <begin position="23"/>
        <end position="57"/>
    </location>
</feature>
<name>A0A1V3J6V2_9PAST</name>
<organism evidence="3 4">
    <name type="scientific">Rodentibacter genomosp. 1</name>
    <dbReference type="NCBI Taxonomy" id="1908264"/>
    <lineage>
        <taxon>Bacteria</taxon>
        <taxon>Pseudomonadati</taxon>
        <taxon>Pseudomonadota</taxon>
        <taxon>Gammaproteobacteria</taxon>
        <taxon>Pasteurellales</taxon>
        <taxon>Pasteurellaceae</taxon>
        <taxon>Rodentibacter</taxon>
    </lineage>
</organism>
<gene>
    <name evidence="3" type="ORF">BKK54_04120</name>
</gene>
<dbReference type="AlphaFoldDB" id="A0A1V3J6V2"/>
<comment type="caution">
    <text evidence="3">The sequence shown here is derived from an EMBL/GenBank/DDBJ whole genome shotgun (WGS) entry which is preliminary data.</text>
</comment>
<dbReference type="RefSeq" id="WP_077541811.1">
    <property type="nucleotide sequence ID" value="NZ_MLHN01000008.1"/>
</dbReference>